<comment type="caution">
    <text evidence="4">The sequence shown here is derived from an EMBL/GenBank/DDBJ whole genome shotgun (WGS) entry which is preliminary data.</text>
</comment>
<keyword evidence="5" id="KW-1185">Reference proteome</keyword>
<dbReference type="InterPro" id="IPR043130">
    <property type="entry name" value="CDP-OH_PTrfase_TM_dom"/>
</dbReference>
<reference evidence="5" key="1">
    <citation type="journal article" date="2019" name="Int. J. Syst. Evol. Microbiol.">
        <title>The Global Catalogue of Microorganisms (GCM) 10K type strain sequencing project: providing services to taxonomists for standard genome sequencing and annotation.</title>
        <authorList>
            <consortium name="The Broad Institute Genomics Platform"/>
            <consortium name="The Broad Institute Genome Sequencing Center for Infectious Disease"/>
            <person name="Wu L."/>
            <person name="Ma J."/>
        </authorList>
    </citation>
    <scope>NUCLEOTIDE SEQUENCE [LARGE SCALE GENOMIC DNA]</scope>
    <source>
        <strain evidence="5">CGMCC 4.7455</strain>
    </source>
</reference>
<keyword evidence="3" id="KW-1133">Transmembrane helix</keyword>
<proteinExistence type="inferred from homology"/>
<evidence type="ECO:0000256" key="2">
    <source>
        <dbReference type="RuleBase" id="RU003750"/>
    </source>
</evidence>
<comment type="similarity">
    <text evidence="2">Belongs to the CDP-alcohol phosphatidyltransferase class-I family.</text>
</comment>
<dbReference type="EMBL" id="JBHUFU010000008">
    <property type="protein sequence ID" value="MFD1831070.1"/>
    <property type="molecule type" value="Genomic_DNA"/>
</dbReference>
<keyword evidence="3" id="KW-0472">Membrane</keyword>
<dbReference type="Proteomes" id="UP001597365">
    <property type="component" value="Unassembled WGS sequence"/>
</dbReference>
<dbReference type="PROSITE" id="PS00379">
    <property type="entry name" value="CDP_ALCOHOL_P_TRANSF"/>
    <property type="match status" value="1"/>
</dbReference>
<evidence type="ECO:0000313" key="4">
    <source>
        <dbReference type="EMBL" id="MFD1831070.1"/>
    </source>
</evidence>
<feature type="transmembrane region" description="Helical" evidence="3">
    <location>
        <begin position="139"/>
        <end position="160"/>
    </location>
</feature>
<name>A0ABW4PM83_9ACTN</name>
<feature type="transmembrane region" description="Helical" evidence="3">
    <location>
        <begin position="208"/>
        <end position="230"/>
    </location>
</feature>
<accession>A0ABW4PM83</accession>
<feature type="transmembrane region" description="Helical" evidence="3">
    <location>
        <begin position="50"/>
        <end position="68"/>
    </location>
</feature>
<sequence>MGRFRGAVERLAAAQKPARGVSLYSRYVNRPAGRLLAAAAYTARMTPNQVTAVSAAFTFAGVVMTAVLPPSHALAAGVYAALAVGFALDSADGQLARLTGGGSPAGEWLDHVVDCAKALALHMAVLVAFYRHFDVSDPLVLLVPVAFQFAAVLIFFGGILTEQLKRRTAAAGAPAAPPSTVRSLVLLPVDYGVFCLVFLFLGDRELFTALYCALLAVHLLFLAAFLVKWYRELSVPAR</sequence>
<dbReference type="RefSeq" id="WP_380900630.1">
    <property type="nucleotide sequence ID" value="NZ_JBHUFU010000008.1"/>
</dbReference>
<keyword evidence="3" id="KW-0812">Transmembrane</keyword>
<protein>
    <submittedName>
        <fullName evidence="4">CDP-alcohol phosphatidyltransferase family protein</fullName>
    </submittedName>
</protein>
<keyword evidence="1 2" id="KW-0808">Transferase</keyword>
<dbReference type="InterPro" id="IPR000462">
    <property type="entry name" value="CDP-OH_P_trans"/>
</dbReference>
<organism evidence="4 5">
    <name type="scientific">Streptomyces desertarenae</name>
    <dbReference type="NCBI Taxonomy" id="2666184"/>
    <lineage>
        <taxon>Bacteria</taxon>
        <taxon>Bacillati</taxon>
        <taxon>Actinomycetota</taxon>
        <taxon>Actinomycetes</taxon>
        <taxon>Kitasatosporales</taxon>
        <taxon>Streptomycetaceae</taxon>
        <taxon>Streptomyces</taxon>
    </lineage>
</organism>
<evidence type="ECO:0000256" key="1">
    <source>
        <dbReference type="ARBA" id="ARBA00022679"/>
    </source>
</evidence>
<dbReference type="InterPro" id="IPR048254">
    <property type="entry name" value="CDP_ALCOHOL_P_TRANSF_CS"/>
</dbReference>
<evidence type="ECO:0000256" key="3">
    <source>
        <dbReference type="SAM" id="Phobius"/>
    </source>
</evidence>
<feature type="transmembrane region" description="Helical" evidence="3">
    <location>
        <begin position="181"/>
        <end position="202"/>
    </location>
</feature>
<gene>
    <name evidence="4" type="ORF">ACFSJS_15500</name>
</gene>
<dbReference type="Pfam" id="PF01066">
    <property type="entry name" value="CDP-OH_P_transf"/>
    <property type="match status" value="1"/>
</dbReference>
<dbReference type="Gene3D" id="1.20.120.1760">
    <property type="match status" value="1"/>
</dbReference>
<evidence type="ECO:0000313" key="5">
    <source>
        <dbReference type="Proteomes" id="UP001597365"/>
    </source>
</evidence>